<feature type="domain" description="BD-FAE-like" evidence="2">
    <location>
        <begin position="29"/>
        <end position="214"/>
    </location>
</feature>
<dbReference type="STRING" id="1423753.FD28_GL000694"/>
<keyword evidence="4" id="KW-1185">Reference proteome</keyword>
<proteinExistence type="predicted"/>
<dbReference type="GO" id="GO:0016787">
    <property type="term" value="F:hydrolase activity"/>
    <property type="evidence" value="ECO:0007669"/>
    <property type="project" value="UniProtKB-KW"/>
</dbReference>
<dbReference type="Gene3D" id="3.40.50.1820">
    <property type="entry name" value="alpha/beta hydrolase"/>
    <property type="match status" value="1"/>
</dbReference>
<name>A0A0R1ULJ2_9LACO</name>
<protein>
    <submittedName>
        <fullName evidence="3">Esterase lipase</fullName>
    </submittedName>
</protein>
<dbReference type="Proteomes" id="UP000051580">
    <property type="component" value="Unassembled WGS sequence"/>
</dbReference>
<sequence length="272" mass="29767">MSYLNQGGFVMKIITQSLASDSAAYLQGYLRQGDSATYPAMIIVPGGSYTHIPEQQAEDLALAWSARGYQAFFLRYSFVAEKKPLLPAPVVELAQSVAVIRQNAAAWQIDADQINVAGFSVGGHIVALFNDLWHDAHINQLAGTRPEQVKPHAVILGYPVISPKLGFPTDQEMLASWTDDPNSIAADEHVNDRNVPTFIWVTAADPLVPVQNAMSYAQASLAHHVDTDLHVFHHGSHGLALANHVTAWKPGTSLPHVAHWLDLAEEWLNELD</sequence>
<dbReference type="InterPro" id="IPR049492">
    <property type="entry name" value="BD-FAE-like_dom"/>
</dbReference>
<reference evidence="3 4" key="1">
    <citation type="journal article" date="2015" name="Genome Announc.">
        <title>Expanding the biotechnology potential of lactobacilli through comparative genomics of 213 strains and associated genera.</title>
        <authorList>
            <person name="Sun Z."/>
            <person name="Harris H.M."/>
            <person name="McCann A."/>
            <person name="Guo C."/>
            <person name="Argimon S."/>
            <person name="Zhang W."/>
            <person name="Yang X."/>
            <person name="Jeffery I.B."/>
            <person name="Cooney J.C."/>
            <person name="Kagawa T.F."/>
            <person name="Liu W."/>
            <person name="Song Y."/>
            <person name="Salvetti E."/>
            <person name="Wrobel A."/>
            <person name="Rasinkangas P."/>
            <person name="Parkhill J."/>
            <person name="Rea M.C."/>
            <person name="O'Sullivan O."/>
            <person name="Ritari J."/>
            <person name="Douillard F.P."/>
            <person name="Paul Ross R."/>
            <person name="Yang R."/>
            <person name="Briner A.E."/>
            <person name="Felis G.E."/>
            <person name="de Vos W.M."/>
            <person name="Barrangou R."/>
            <person name="Klaenhammer T.R."/>
            <person name="Caufield P.W."/>
            <person name="Cui Y."/>
            <person name="Zhang H."/>
            <person name="O'Toole P.W."/>
        </authorList>
    </citation>
    <scope>NUCLEOTIDE SEQUENCE [LARGE SCALE GENOMIC DNA]</scope>
    <source>
        <strain evidence="3 4">DSM 16381</strain>
    </source>
</reference>
<dbReference type="PANTHER" id="PTHR48081">
    <property type="entry name" value="AB HYDROLASE SUPERFAMILY PROTEIN C4A8.06C"/>
    <property type="match status" value="1"/>
</dbReference>
<evidence type="ECO:0000259" key="2">
    <source>
        <dbReference type="Pfam" id="PF20434"/>
    </source>
</evidence>
<dbReference type="InterPro" id="IPR050300">
    <property type="entry name" value="GDXG_lipolytic_enzyme"/>
</dbReference>
<dbReference type="PATRIC" id="fig|1423753.3.peg.726"/>
<dbReference type="SUPFAM" id="SSF53474">
    <property type="entry name" value="alpha/beta-Hydrolases"/>
    <property type="match status" value="1"/>
</dbReference>
<dbReference type="Pfam" id="PF20434">
    <property type="entry name" value="BD-FAE"/>
    <property type="match status" value="1"/>
</dbReference>
<organism evidence="3 4">
    <name type="scientific">Levilactobacillus hammesii DSM 16381</name>
    <dbReference type="NCBI Taxonomy" id="1423753"/>
    <lineage>
        <taxon>Bacteria</taxon>
        <taxon>Bacillati</taxon>
        <taxon>Bacillota</taxon>
        <taxon>Bacilli</taxon>
        <taxon>Lactobacillales</taxon>
        <taxon>Lactobacillaceae</taxon>
        <taxon>Levilactobacillus</taxon>
    </lineage>
</organism>
<dbReference type="AlphaFoldDB" id="A0A0R1ULJ2"/>
<evidence type="ECO:0000313" key="3">
    <source>
        <dbReference type="EMBL" id="KRL94143.1"/>
    </source>
</evidence>
<dbReference type="PANTHER" id="PTHR48081:SF6">
    <property type="entry name" value="PEPTIDASE S9 PROLYL OLIGOPEPTIDASE CATALYTIC DOMAIN-CONTAINING PROTEIN"/>
    <property type="match status" value="1"/>
</dbReference>
<comment type="caution">
    <text evidence="3">The sequence shown here is derived from an EMBL/GenBank/DDBJ whole genome shotgun (WGS) entry which is preliminary data.</text>
</comment>
<dbReference type="EMBL" id="AZFS01000060">
    <property type="protein sequence ID" value="KRL94143.1"/>
    <property type="molecule type" value="Genomic_DNA"/>
</dbReference>
<accession>A0A0R1ULJ2</accession>
<evidence type="ECO:0000256" key="1">
    <source>
        <dbReference type="ARBA" id="ARBA00022801"/>
    </source>
</evidence>
<dbReference type="InterPro" id="IPR029058">
    <property type="entry name" value="AB_hydrolase_fold"/>
</dbReference>
<gene>
    <name evidence="3" type="ORF">FD28_GL000694</name>
</gene>
<keyword evidence="1" id="KW-0378">Hydrolase</keyword>
<evidence type="ECO:0000313" key="4">
    <source>
        <dbReference type="Proteomes" id="UP000051580"/>
    </source>
</evidence>